<evidence type="ECO:0000313" key="1">
    <source>
        <dbReference type="EMBL" id="PKU42940.1"/>
    </source>
</evidence>
<dbReference type="Proteomes" id="UP000233556">
    <property type="component" value="Unassembled WGS sequence"/>
</dbReference>
<evidence type="ECO:0008006" key="3">
    <source>
        <dbReference type="Google" id="ProtNLM"/>
    </source>
</evidence>
<accession>A0A2I0UA62</accession>
<dbReference type="PANTHER" id="PTHR33395">
    <property type="entry name" value="TRANSCRIPTASE, PUTATIVE-RELATED-RELATED"/>
    <property type="match status" value="1"/>
</dbReference>
<reference evidence="2" key="2">
    <citation type="submission" date="2017-12" db="EMBL/GenBank/DDBJ databases">
        <title>Genome sequence of the Bar-tailed Godwit (Limosa lapponica baueri).</title>
        <authorList>
            <person name="Lima N.C.B."/>
            <person name="Parody-Merino A.M."/>
            <person name="Battley P.F."/>
            <person name="Fidler A.E."/>
            <person name="Prosdocimi F."/>
        </authorList>
    </citation>
    <scope>NUCLEOTIDE SEQUENCE [LARGE SCALE GENOMIC DNA]</scope>
</reference>
<dbReference type="GO" id="GO:0031012">
    <property type="term" value="C:extracellular matrix"/>
    <property type="evidence" value="ECO:0007669"/>
    <property type="project" value="TreeGrafter"/>
</dbReference>
<dbReference type="EMBL" id="KZ505947">
    <property type="protein sequence ID" value="PKU42940.1"/>
    <property type="molecule type" value="Genomic_DNA"/>
</dbReference>
<proteinExistence type="predicted"/>
<name>A0A2I0UA62_LIMLA</name>
<protein>
    <recommendedName>
        <fullName evidence="3">Reverse transcriptase domain-containing protein</fullName>
    </recommendedName>
</protein>
<dbReference type="AlphaFoldDB" id="A0A2I0UA62"/>
<dbReference type="PANTHER" id="PTHR33395:SF22">
    <property type="entry name" value="REVERSE TRANSCRIPTASE DOMAIN-CONTAINING PROTEIN"/>
    <property type="match status" value="1"/>
</dbReference>
<keyword evidence="2" id="KW-1185">Reference proteome</keyword>
<gene>
    <name evidence="1" type="ORF">llap_6760</name>
</gene>
<organism evidence="1 2">
    <name type="scientific">Limosa lapponica baueri</name>
    <dbReference type="NCBI Taxonomy" id="1758121"/>
    <lineage>
        <taxon>Eukaryota</taxon>
        <taxon>Metazoa</taxon>
        <taxon>Chordata</taxon>
        <taxon>Craniata</taxon>
        <taxon>Vertebrata</taxon>
        <taxon>Euteleostomi</taxon>
        <taxon>Archelosauria</taxon>
        <taxon>Archosauria</taxon>
        <taxon>Dinosauria</taxon>
        <taxon>Saurischia</taxon>
        <taxon>Theropoda</taxon>
        <taxon>Coelurosauria</taxon>
        <taxon>Aves</taxon>
        <taxon>Neognathae</taxon>
        <taxon>Neoaves</taxon>
        <taxon>Charadriiformes</taxon>
        <taxon>Scolopacidae</taxon>
        <taxon>Limosa</taxon>
    </lineage>
</organism>
<evidence type="ECO:0000313" key="2">
    <source>
        <dbReference type="Proteomes" id="UP000233556"/>
    </source>
</evidence>
<dbReference type="GO" id="GO:0061343">
    <property type="term" value="P:cell adhesion involved in heart morphogenesis"/>
    <property type="evidence" value="ECO:0007669"/>
    <property type="project" value="TreeGrafter"/>
</dbReference>
<sequence>MKVAACKLKQIHPRVQSELAGIAPKQLFIVLKKSWQSDKVLSDCKKGNVSPIFKKSKKDDTGDSGSVNITSVPCKMVEQILLEDILKHMEDRDVIRDSQHGFNKGKFCLTNLVALYDGVIPSVDKERAMDVIYLDFSRALIWPPTTF</sequence>
<dbReference type="OrthoDB" id="416454at2759"/>
<reference evidence="2" key="1">
    <citation type="submission" date="2017-11" db="EMBL/GenBank/DDBJ databases">
        <authorList>
            <person name="Lima N.C."/>
            <person name="Parody-Merino A.M."/>
            <person name="Battley P.F."/>
            <person name="Fidler A.E."/>
            <person name="Prosdocimi F."/>
        </authorList>
    </citation>
    <scope>NUCLEOTIDE SEQUENCE [LARGE SCALE GENOMIC DNA]</scope>
</reference>
<dbReference type="GO" id="GO:0007508">
    <property type="term" value="P:larval heart development"/>
    <property type="evidence" value="ECO:0007669"/>
    <property type="project" value="TreeGrafter"/>
</dbReference>